<dbReference type="Pfam" id="PF20408">
    <property type="entry name" value="Abhydrolase_11"/>
    <property type="match status" value="1"/>
</dbReference>
<evidence type="ECO:0000313" key="2">
    <source>
        <dbReference type="EMBL" id="GGH91826.1"/>
    </source>
</evidence>
<dbReference type="EMBL" id="BMFW01000003">
    <property type="protein sequence ID" value="GGH91826.1"/>
    <property type="molecule type" value="Genomic_DNA"/>
</dbReference>
<protein>
    <submittedName>
        <fullName evidence="2">Alpha/beta hydrolase</fullName>
    </submittedName>
</protein>
<accession>A0ABQ2AM77</accession>
<name>A0ABQ2AM77_9MICC</name>
<dbReference type="SUPFAM" id="SSF53474">
    <property type="entry name" value="alpha/beta-Hydrolases"/>
    <property type="match status" value="1"/>
</dbReference>
<comment type="caution">
    <text evidence="2">The sequence shown here is derived from an EMBL/GenBank/DDBJ whole genome shotgun (WGS) entry which is preliminary data.</text>
</comment>
<organism evidence="2 3">
    <name type="scientific">Arthrobacter liuii</name>
    <dbReference type="NCBI Taxonomy" id="1476996"/>
    <lineage>
        <taxon>Bacteria</taxon>
        <taxon>Bacillati</taxon>
        <taxon>Actinomycetota</taxon>
        <taxon>Actinomycetes</taxon>
        <taxon>Micrococcales</taxon>
        <taxon>Micrococcaceae</taxon>
        <taxon>Arthrobacter</taxon>
    </lineage>
</organism>
<dbReference type="GO" id="GO:0016787">
    <property type="term" value="F:hydrolase activity"/>
    <property type="evidence" value="ECO:0007669"/>
    <property type="project" value="UniProtKB-KW"/>
</dbReference>
<keyword evidence="3" id="KW-1185">Reference proteome</keyword>
<gene>
    <name evidence="2" type="ORF">GCM10007170_08910</name>
</gene>
<reference evidence="3" key="1">
    <citation type="journal article" date="2019" name="Int. J. Syst. Evol. Microbiol.">
        <title>The Global Catalogue of Microorganisms (GCM) 10K type strain sequencing project: providing services to taxonomists for standard genome sequencing and annotation.</title>
        <authorList>
            <consortium name="The Broad Institute Genomics Platform"/>
            <consortium name="The Broad Institute Genome Sequencing Center for Infectious Disease"/>
            <person name="Wu L."/>
            <person name="Ma J."/>
        </authorList>
    </citation>
    <scope>NUCLEOTIDE SEQUENCE [LARGE SCALE GENOMIC DNA]</scope>
    <source>
        <strain evidence="3">CGMCC 1.12778</strain>
    </source>
</reference>
<sequence length="230" mass="24063">MPASDQQLTIAAGDTSFSAVYARPADPAATVVVAHGAGAGMDHPFLRGFTDALNSLGLATLRFNFPYREAGRKFPDRPPLAIAAWRAAMAAARSQADANGDRGPVWAAGKSFGGRMASMAVAGGMDAEGLVYLGYPLHAPGKPEKLRDEHLYGMATPMLFLQGTRDAFATPDILADVVSRIGSNAVLQWVEGGDHSFAVAGRKRPADEVGASLAAAVARFIRDGTPGLQR</sequence>
<proteinExistence type="predicted"/>
<evidence type="ECO:0000313" key="3">
    <source>
        <dbReference type="Proteomes" id="UP000643279"/>
    </source>
</evidence>
<dbReference type="PANTHER" id="PTHR13136">
    <property type="entry name" value="TESTIS DEVELOPMENT PROTEIN PRTD"/>
    <property type="match status" value="1"/>
</dbReference>
<feature type="domain" description="KANL3/Tex30 alpha/beta hydrolase-like" evidence="1">
    <location>
        <begin position="28"/>
        <end position="221"/>
    </location>
</feature>
<dbReference type="Proteomes" id="UP000643279">
    <property type="component" value="Unassembled WGS sequence"/>
</dbReference>
<dbReference type="Gene3D" id="3.40.50.1820">
    <property type="entry name" value="alpha/beta hydrolase"/>
    <property type="match status" value="1"/>
</dbReference>
<keyword evidence="2" id="KW-0378">Hydrolase</keyword>
<evidence type="ECO:0000259" key="1">
    <source>
        <dbReference type="Pfam" id="PF20408"/>
    </source>
</evidence>
<dbReference type="RefSeq" id="WP_188570471.1">
    <property type="nucleotide sequence ID" value="NZ_BMFW01000003.1"/>
</dbReference>
<dbReference type="PANTHER" id="PTHR13136:SF11">
    <property type="entry name" value="TESTIS-EXPRESSED PROTEIN 30"/>
    <property type="match status" value="1"/>
</dbReference>
<dbReference type="InterPro" id="IPR046879">
    <property type="entry name" value="KANL3/Tex30_Abhydrolase"/>
</dbReference>
<dbReference type="InterPro" id="IPR026555">
    <property type="entry name" value="NSL3/Tex30"/>
</dbReference>
<dbReference type="InterPro" id="IPR029058">
    <property type="entry name" value="AB_hydrolase_fold"/>
</dbReference>